<dbReference type="EMBL" id="CP017415">
    <property type="protein sequence ID" value="AOU98116.1"/>
    <property type="molecule type" value="Genomic_DNA"/>
</dbReference>
<proteinExistence type="inferred from homology"/>
<evidence type="ECO:0000256" key="5">
    <source>
        <dbReference type="ARBA" id="ARBA00022692"/>
    </source>
</evidence>
<dbReference type="GO" id="GO:0000287">
    <property type="term" value="F:magnesium ion binding"/>
    <property type="evidence" value="ECO:0007669"/>
    <property type="project" value="TreeGrafter"/>
</dbReference>
<dbReference type="CDD" id="cd12828">
    <property type="entry name" value="TmCorA-like_1"/>
    <property type="match status" value="1"/>
</dbReference>
<evidence type="ECO:0000313" key="10">
    <source>
        <dbReference type="Proteomes" id="UP000095401"/>
    </source>
</evidence>
<dbReference type="AlphaFoldDB" id="A0A1D8INS3"/>
<dbReference type="Gene3D" id="3.30.460.20">
    <property type="entry name" value="CorA soluble domain-like"/>
    <property type="match status" value="1"/>
</dbReference>
<dbReference type="SUPFAM" id="SSF143865">
    <property type="entry name" value="CorA soluble domain-like"/>
    <property type="match status" value="1"/>
</dbReference>
<evidence type="ECO:0000256" key="7">
    <source>
        <dbReference type="ARBA" id="ARBA00023136"/>
    </source>
</evidence>
<dbReference type="PANTHER" id="PTHR46494:SF1">
    <property type="entry name" value="CORA FAMILY METAL ION TRANSPORTER (EUROFUNG)"/>
    <property type="match status" value="1"/>
</dbReference>
<dbReference type="InterPro" id="IPR004488">
    <property type="entry name" value="Mg/Co-transport_prot_CorA"/>
</dbReference>
<keyword evidence="4 8" id="KW-1003">Cell membrane</keyword>
<dbReference type="KEGG" id="aprs:BI364_09235"/>
<evidence type="ECO:0000256" key="1">
    <source>
        <dbReference type="ARBA" id="ARBA00004651"/>
    </source>
</evidence>
<dbReference type="Pfam" id="PF01544">
    <property type="entry name" value="CorA"/>
    <property type="match status" value="1"/>
</dbReference>
<name>A0A1D8INS3_9GAMM</name>
<dbReference type="Gene3D" id="1.20.58.340">
    <property type="entry name" value="Magnesium transport protein CorA, transmembrane region"/>
    <property type="match status" value="2"/>
</dbReference>
<evidence type="ECO:0000256" key="3">
    <source>
        <dbReference type="ARBA" id="ARBA00022448"/>
    </source>
</evidence>
<comment type="similarity">
    <text evidence="2 8">Belongs to the CorA metal ion transporter (MIT) (TC 1.A.35) family.</text>
</comment>
<evidence type="ECO:0000313" key="9">
    <source>
        <dbReference type="EMBL" id="AOU98116.1"/>
    </source>
</evidence>
<keyword evidence="7 8" id="KW-0472">Membrane</keyword>
<dbReference type="SUPFAM" id="SSF144083">
    <property type="entry name" value="Magnesium transport protein CorA, transmembrane region"/>
    <property type="match status" value="1"/>
</dbReference>
<dbReference type="GO" id="GO:0005886">
    <property type="term" value="C:plasma membrane"/>
    <property type="evidence" value="ECO:0007669"/>
    <property type="project" value="UniProtKB-SubCell"/>
</dbReference>
<feature type="transmembrane region" description="Helical" evidence="8">
    <location>
        <begin position="295"/>
        <end position="314"/>
    </location>
</feature>
<keyword evidence="6 8" id="KW-1133">Transmembrane helix</keyword>
<reference evidence="10" key="1">
    <citation type="submission" date="2016-09" db="EMBL/GenBank/DDBJ databases">
        <title>Acidihalobacter prosperus F5.</title>
        <authorList>
            <person name="Khaleque H.N."/>
            <person name="Ramsay J.P."/>
            <person name="Kaksonen A.H."/>
            <person name="Boxall N.J."/>
            <person name="Watkin E.L.J."/>
        </authorList>
    </citation>
    <scope>NUCLEOTIDE SEQUENCE [LARGE SCALE GENOMIC DNA]</scope>
    <source>
        <strain evidence="10">F5</strain>
    </source>
</reference>
<dbReference type="GO" id="GO:0015095">
    <property type="term" value="F:magnesium ion transmembrane transporter activity"/>
    <property type="evidence" value="ECO:0007669"/>
    <property type="project" value="UniProtKB-UniRule"/>
</dbReference>
<dbReference type="InterPro" id="IPR045861">
    <property type="entry name" value="CorA_cytoplasmic_dom"/>
</dbReference>
<evidence type="ECO:0000256" key="4">
    <source>
        <dbReference type="ARBA" id="ARBA00022475"/>
    </source>
</evidence>
<keyword evidence="5 8" id="KW-0812">Transmembrane</keyword>
<dbReference type="GO" id="GO:0050897">
    <property type="term" value="F:cobalt ion binding"/>
    <property type="evidence" value="ECO:0007669"/>
    <property type="project" value="TreeGrafter"/>
</dbReference>
<dbReference type="InterPro" id="IPR045863">
    <property type="entry name" value="CorA_TM1_TM2"/>
</dbReference>
<accession>A0A1D8INS3</accession>
<evidence type="ECO:0000256" key="6">
    <source>
        <dbReference type="ARBA" id="ARBA00022989"/>
    </source>
</evidence>
<dbReference type="Proteomes" id="UP000095401">
    <property type="component" value="Chromosome"/>
</dbReference>
<keyword evidence="10" id="KW-1185">Reference proteome</keyword>
<keyword evidence="8" id="KW-0460">Magnesium</keyword>
<keyword evidence="3 8" id="KW-0813">Transport</keyword>
<dbReference type="GO" id="GO:0015087">
    <property type="term" value="F:cobalt ion transmembrane transporter activity"/>
    <property type="evidence" value="ECO:0007669"/>
    <property type="project" value="UniProtKB-UniRule"/>
</dbReference>
<evidence type="ECO:0000256" key="8">
    <source>
        <dbReference type="RuleBase" id="RU362010"/>
    </source>
</evidence>
<gene>
    <name evidence="8" type="primary">corA</name>
    <name evidence="9" type="ORF">BI364_09235</name>
</gene>
<comment type="subcellular location">
    <subcellularLocation>
        <location evidence="1">Cell membrane</location>
        <topology evidence="1">Multi-pass membrane protein</topology>
    </subcellularLocation>
    <subcellularLocation>
        <location evidence="8">Membrane</location>
        <topology evidence="8">Multi-pass membrane protein</topology>
    </subcellularLocation>
</comment>
<dbReference type="InterPro" id="IPR002523">
    <property type="entry name" value="MgTranspt_CorA/ZnTranspt_ZntB"/>
</dbReference>
<feature type="transmembrane region" description="Helical" evidence="8">
    <location>
        <begin position="334"/>
        <end position="354"/>
    </location>
</feature>
<dbReference type="FunFam" id="1.20.58.340:FF:000012">
    <property type="entry name" value="Magnesium transport protein CorA"/>
    <property type="match status" value="1"/>
</dbReference>
<dbReference type="RefSeq" id="WP_070078492.1">
    <property type="nucleotide sequence ID" value="NZ_CP017415.1"/>
</dbReference>
<protein>
    <recommendedName>
        <fullName evidence="8">Magnesium transport protein CorA</fullName>
    </recommendedName>
</protein>
<keyword evidence="8" id="KW-0406">Ion transport</keyword>
<dbReference type="PANTHER" id="PTHR46494">
    <property type="entry name" value="CORA FAMILY METAL ION TRANSPORTER (EUROFUNG)"/>
    <property type="match status" value="1"/>
</dbReference>
<sequence>MGFDSHRSHTHKIGSAPGTLVDLPIGSPSQLWAVHYNGDEMTEYLDIDVQAARALVNPDGVTWIHVQGQPDRRLLDQLGEAFGLHGLALEDVQSLVQRPKLDVFTEQLFVILNLPRWDDEGVALEQFNLFMGEGYVLSIHAGDEEVVQAVKRRMAKVRTRLRTHGTDYLFYALMDLVVDQAFPVLETFGEEVEALEEALLVRPNRSLLSTIYQHKRNLMILRRQLWPTREVVSQLMRGANDEEYFAPDLQPYLQDLYDHTVHIMDLLETYRDIVASMLDVYLSSVSNRLNDIMRVLTMISTIFIPLTFIVGVYGMNFGNNTKSPWAMPELNSYYGYPMVWGVMLLIAAGMVVFFRRKGWLGGRGH</sequence>
<dbReference type="NCBIfam" id="TIGR00383">
    <property type="entry name" value="corA"/>
    <property type="match status" value="1"/>
</dbReference>
<comment type="function">
    <text evidence="8">Mediates influx of magnesium ions.</text>
</comment>
<evidence type="ECO:0000256" key="2">
    <source>
        <dbReference type="ARBA" id="ARBA00009765"/>
    </source>
</evidence>
<organism evidence="9 10">
    <name type="scientific">Acidihalobacter yilgarnensis</name>
    <dbReference type="NCBI Taxonomy" id="2819280"/>
    <lineage>
        <taxon>Bacteria</taxon>
        <taxon>Pseudomonadati</taxon>
        <taxon>Pseudomonadota</taxon>
        <taxon>Gammaproteobacteria</taxon>
        <taxon>Chromatiales</taxon>
        <taxon>Ectothiorhodospiraceae</taxon>
        <taxon>Acidihalobacter</taxon>
    </lineage>
</organism>